<protein>
    <submittedName>
        <fullName evidence="8">Urea ABC transporter permease subunit UrtC</fullName>
    </submittedName>
</protein>
<evidence type="ECO:0000256" key="3">
    <source>
        <dbReference type="ARBA" id="ARBA00022692"/>
    </source>
</evidence>
<name>A0ABT7NDT2_9BURK</name>
<evidence type="ECO:0000256" key="2">
    <source>
        <dbReference type="ARBA" id="ARBA00022475"/>
    </source>
</evidence>
<feature type="transmembrane region" description="Helical" evidence="7">
    <location>
        <begin position="335"/>
        <end position="359"/>
    </location>
</feature>
<dbReference type="NCBIfam" id="TIGR03408">
    <property type="entry name" value="urea_trans_UrtC"/>
    <property type="match status" value="1"/>
</dbReference>
<keyword evidence="4 7" id="KW-1133">Transmembrane helix</keyword>
<evidence type="ECO:0000256" key="6">
    <source>
        <dbReference type="SAM" id="MobiDB-lite"/>
    </source>
</evidence>
<dbReference type="InterPro" id="IPR017778">
    <property type="entry name" value="ABC_transptr_urea_perm_UrtC"/>
</dbReference>
<feature type="transmembrane region" description="Helical" evidence="7">
    <location>
        <begin position="50"/>
        <end position="72"/>
    </location>
</feature>
<organism evidence="8 9">
    <name type="scientific">Variovorax dokdonensis</name>
    <dbReference type="NCBI Taxonomy" id="344883"/>
    <lineage>
        <taxon>Bacteria</taxon>
        <taxon>Pseudomonadati</taxon>
        <taxon>Pseudomonadota</taxon>
        <taxon>Betaproteobacteria</taxon>
        <taxon>Burkholderiales</taxon>
        <taxon>Comamonadaceae</taxon>
        <taxon>Variovorax</taxon>
    </lineage>
</organism>
<dbReference type="InterPro" id="IPR043428">
    <property type="entry name" value="LivM-like"/>
</dbReference>
<keyword evidence="3 7" id="KW-0812">Transmembrane</keyword>
<keyword evidence="9" id="KW-1185">Reference proteome</keyword>
<dbReference type="EMBL" id="JASZYV010000003">
    <property type="protein sequence ID" value="MDM0046086.1"/>
    <property type="molecule type" value="Genomic_DNA"/>
</dbReference>
<dbReference type="PANTHER" id="PTHR30482">
    <property type="entry name" value="HIGH-AFFINITY BRANCHED-CHAIN AMINO ACID TRANSPORT SYSTEM PERMEASE"/>
    <property type="match status" value="1"/>
</dbReference>
<proteinExistence type="predicted"/>
<dbReference type="CDD" id="cd06581">
    <property type="entry name" value="TM_PBP1_LivM_like"/>
    <property type="match status" value="1"/>
</dbReference>
<dbReference type="InterPro" id="IPR001851">
    <property type="entry name" value="ABC_transp_permease"/>
</dbReference>
<keyword evidence="5 7" id="KW-0472">Membrane</keyword>
<dbReference type="RefSeq" id="WP_286661178.1">
    <property type="nucleotide sequence ID" value="NZ_JASZYV010000003.1"/>
</dbReference>
<feature type="transmembrane region" description="Helical" evidence="7">
    <location>
        <begin position="133"/>
        <end position="156"/>
    </location>
</feature>
<evidence type="ECO:0000256" key="7">
    <source>
        <dbReference type="SAM" id="Phobius"/>
    </source>
</evidence>
<feature type="transmembrane region" description="Helical" evidence="7">
    <location>
        <begin position="79"/>
        <end position="98"/>
    </location>
</feature>
<accession>A0ABT7NDT2</accession>
<dbReference type="Proteomes" id="UP001174908">
    <property type="component" value="Unassembled WGS sequence"/>
</dbReference>
<keyword evidence="2" id="KW-1003">Cell membrane</keyword>
<evidence type="ECO:0000256" key="5">
    <source>
        <dbReference type="ARBA" id="ARBA00023136"/>
    </source>
</evidence>
<feature type="transmembrane region" description="Helical" evidence="7">
    <location>
        <begin position="211"/>
        <end position="232"/>
    </location>
</feature>
<comment type="caution">
    <text evidence="8">The sequence shown here is derived from an EMBL/GenBank/DDBJ whole genome shotgun (WGS) entry which is preliminary data.</text>
</comment>
<evidence type="ECO:0000313" key="9">
    <source>
        <dbReference type="Proteomes" id="UP001174908"/>
    </source>
</evidence>
<feature type="transmembrane region" description="Helical" evidence="7">
    <location>
        <begin position="12"/>
        <end position="38"/>
    </location>
</feature>
<gene>
    <name evidence="8" type="primary">urtC</name>
    <name evidence="8" type="ORF">QTH91_16470</name>
</gene>
<feature type="compositionally biased region" description="Low complexity" evidence="6">
    <location>
        <begin position="384"/>
        <end position="401"/>
    </location>
</feature>
<evidence type="ECO:0000256" key="1">
    <source>
        <dbReference type="ARBA" id="ARBA00004651"/>
    </source>
</evidence>
<evidence type="ECO:0000313" key="8">
    <source>
        <dbReference type="EMBL" id="MDM0046086.1"/>
    </source>
</evidence>
<comment type="subcellular location">
    <subcellularLocation>
        <location evidence="1">Cell membrane</location>
        <topology evidence="1">Multi-pass membrane protein</topology>
    </subcellularLocation>
</comment>
<feature type="region of interest" description="Disordered" evidence="6">
    <location>
        <begin position="369"/>
        <end position="421"/>
    </location>
</feature>
<feature type="transmembrane region" description="Helical" evidence="7">
    <location>
        <begin position="258"/>
        <end position="280"/>
    </location>
</feature>
<feature type="transmembrane region" description="Helical" evidence="7">
    <location>
        <begin position="163"/>
        <end position="181"/>
    </location>
</feature>
<dbReference type="Pfam" id="PF02653">
    <property type="entry name" value="BPD_transp_2"/>
    <property type="match status" value="1"/>
</dbReference>
<reference evidence="8" key="1">
    <citation type="submission" date="2023-06" db="EMBL/GenBank/DDBJ databases">
        <authorList>
            <person name="Jiang Y."/>
            <person name="Liu Q."/>
        </authorList>
    </citation>
    <scope>NUCLEOTIDE SEQUENCE</scope>
    <source>
        <strain evidence="8">CGMCC 1.12089</strain>
    </source>
</reference>
<dbReference type="PANTHER" id="PTHR30482:SF4">
    <property type="entry name" value="SLR1201 PROTEIN"/>
    <property type="match status" value="1"/>
</dbReference>
<evidence type="ECO:0000256" key="4">
    <source>
        <dbReference type="ARBA" id="ARBA00022989"/>
    </source>
</evidence>
<sequence>MAKIQLPSKGPLLTGTGWTAFFVALIAVCAVAPALNLWVSPDSALYMSDYMVALVGKIMCYAICALAMDLIWGYTGILSLGHGLFFALGGYMMGMYLMRQIGRDGNYKSDLPDFMVFLDWKELPWHWLASDSFVLQMLLVLLVPGLLAFVFGFFAFRSRIKGVYFSIITQALTFAAMLLFFRNETGFGGNNGFTDFKRILGVPIATQGMRMTLFVITGSVLLAFFLFSRWLVRSKFGRVLQAIRDAESRVMFSGYNPLPYKLTIWVISAMMCGVAGALYVPQVGIINPSEMSAAASIEIAIWTAVGGRATLVGPIVGAFIVNGAKSWLTVAYPEFWLYFLGALFIAVTLFLPDGVVGLARRIFKRGAKEAPAPGTDSSGFTPVAAAGEGAAASARRSTAAEEGMESEVLAPLSTDPKGARA</sequence>